<feature type="binding site" evidence="10">
    <location>
        <position position="78"/>
    </location>
    <ligand>
        <name>Na(+)</name>
        <dbReference type="ChEBI" id="CHEBI:29101"/>
        <note>structural</note>
    </ligand>
</feature>
<evidence type="ECO:0000256" key="7">
    <source>
        <dbReference type="ARBA" id="ARBA00035120"/>
    </source>
</evidence>
<dbReference type="InterPro" id="IPR003691">
    <property type="entry name" value="FluC"/>
</dbReference>
<keyword evidence="2 10" id="KW-1003">Cell membrane</keyword>
<dbReference type="GO" id="GO:0005886">
    <property type="term" value="C:plasma membrane"/>
    <property type="evidence" value="ECO:0007669"/>
    <property type="project" value="UniProtKB-SubCell"/>
</dbReference>
<gene>
    <name evidence="10" type="primary">fluC</name>
    <name evidence="10" type="synonym">crcB</name>
    <name evidence="11" type="ORF">E2980_01630</name>
</gene>
<comment type="similarity">
    <text evidence="7 10">Belongs to the fluoride channel Fluc/FEX (TC 1.A.43) family.</text>
</comment>
<evidence type="ECO:0000313" key="12">
    <source>
        <dbReference type="Proteomes" id="UP000297900"/>
    </source>
</evidence>
<name>A0A4Y8M9J5_9BACL</name>
<dbReference type="Pfam" id="PF02537">
    <property type="entry name" value="CRCB"/>
    <property type="match status" value="1"/>
</dbReference>
<dbReference type="RefSeq" id="WP_135150363.1">
    <property type="nucleotide sequence ID" value="NZ_SOMN01000001.1"/>
</dbReference>
<dbReference type="Proteomes" id="UP000297900">
    <property type="component" value="Unassembled WGS sequence"/>
</dbReference>
<evidence type="ECO:0000256" key="3">
    <source>
        <dbReference type="ARBA" id="ARBA00022692"/>
    </source>
</evidence>
<comment type="catalytic activity">
    <reaction evidence="8">
        <text>fluoride(in) = fluoride(out)</text>
        <dbReference type="Rhea" id="RHEA:76159"/>
        <dbReference type="ChEBI" id="CHEBI:17051"/>
    </reaction>
    <physiologicalReaction direction="left-to-right" evidence="8">
        <dbReference type="Rhea" id="RHEA:76160"/>
    </physiologicalReaction>
</comment>
<dbReference type="HAMAP" id="MF_00454">
    <property type="entry name" value="FluC"/>
    <property type="match status" value="1"/>
</dbReference>
<comment type="activity regulation">
    <text evidence="10">Na(+) is not transported, but it plays an essential structural role and its presence is essential for fluoride channel function.</text>
</comment>
<keyword evidence="10" id="KW-0479">Metal-binding</keyword>
<evidence type="ECO:0000256" key="2">
    <source>
        <dbReference type="ARBA" id="ARBA00022475"/>
    </source>
</evidence>
<keyword evidence="5 10" id="KW-0472">Membrane</keyword>
<keyword evidence="3 10" id="KW-0812">Transmembrane</keyword>
<dbReference type="GO" id="GO:0062054">
    <property type="term" value="F:fluoride channel activity"/>
    <property type="evidence" value="ECO:0007669"/>
    <property type="project" value="UniProtKB-UniRule"/>
</dbReference>
<evidence type="ECO:0000256" key="6">
    <source>
        <dbReference type="ARBA" id="ARBA00023303"/>
    </source>
</evidence>
<comment type="function">
    <text evidence="9 10">Fluoride-specific ion channel. Important for reducing fluoride concentration in the cell, thus reducing its toxicity.</text>
</comment>
<evidence type="ECO:0000313" key="11">
    <source>
        <dbReference type="EMBL" id="TFE31795.1"/>
    </source>
</evidence>
<evidence type="ECO:0000256" key="1">
    <source>
        <dbReference type="ARBA" id="ARBA00004651"/>
    </source>
</evidence>
<dbReference type="GO" id="GO:0046872">
    <property type="term" value="F:metal ion binding"/>
    <property type="evidence" value="ECO:0007669"/>
    <property type="project" value="UniProtKB-KW"/>
</dbReference>
<dbReference type="GO" id="GO:0140114">
    <property type="term" value="P:cellular detoxification of fluoride"/>
    <property type="evidence" value="ECO:0007669"/>
    <property type="project" value="UniProtKB-UniRule"/>
</dbReference>
<keyword evidence="10" id="KW-0915">Sodium</keyword>
<evidence type="ECO:0000256" key="5">
    <source>
        <dbReference type="ARBA" id="ARBA00023136"/>
    </source>
</evidence>
<accession>A0A4Y8M9J5</accession>
<dbReference type="PANTHER" id="PTHR28259:SF1">
    <property type="entry name" value="FLUORIDE EXPORT PROTEIN 1-RELATED"/>
    <property type="match status" value="1"/>
</dbReference>
<evidence type="ECO:0000256" key="9">
    <source>
        <dbReference type="ARBA" id="ARBA00049940"/>
    </source>
</evidence>
<dbReference type="PANTHER" id="PTHR28259">
    <property type="entry name" value="FLUORIDE EXPORT PROTEIN 1-RELATED"/>
    <property type="match status" value="1"/>
</dbReference>
<evidence type="ECO:0000256" key="8">
    <source>
        <dbReference type="ARBA" id="ARBA00035585"/>
    </source>
</evidence>
<keyword evidence="10" id="KW-0813">Transport</keyword>
<dbReference type="AlphaFoldDB" id="A0A4Y8M9J5"/>
<reference evidence="11 12" key="1">
    <citation type="submission" date="2019-03" db="EMBL/GenBank/DDBJ databases">
        <title>Cohnella endophytica sp. nov., a novel endophytic bacterium isolated from bark of Sonneratia apetala.</title>
        <authorList>
            <person name="Tuo L."/>
        </authorList>
    </citation>
    <scope>NUCLEOTIDE SEQUENCE [LARGE SCALE GENOMIC DNA]</scope>
    <source>
        <strain evidence="11 12">CCTCC AB 208254</strain>
    </source>
</reference>
<feature type="transmembrane region" description="Helical" evidence="10">
    <location>
        <begin position="95"/>
        <end position="118"/>
    </location>
</feature>
<comment type="caution">
    <text evidence="11">The sequence shown here is derived from an EMBL/GenBank/DDBJ whole genome shotgun (WGS) entry which is preliminary data.</text>
</comment>
<proteinExistence type="inferred from homology"/>
<evidence type="ECO:0000256" key="10">
    <source>
        <dbReference type="HAMAP-Rule" id="MF_00454"/>
    </source>
</evidence>
<comment type="subcellular location">
    <subcellularLocation>
        <location evidence="1 10">Cell membrane</location>
        <topology evidence="1 10">Multi-pass membrane protein</topology>
    </subcellularLocation>
</comment>
<sequence>MKIAIGIAIAGFLGAVARYGAGFLFPYDAGSTGFPWATLFINLSGSFLLGSLTGWLMRRNDLAWLGEVFGTGFLGSFTTFSAFNGQMWQLWEHHAYAQAMSYLLLSAVGGWLLAMVGLRWGRGKPL</sequence>
<dbReference type="OrthoDB" id="9815830at2"/>
<keyword evidence="4 10" id="KW-1133">Transmembrane helix</keyword>
<keyword evidence="10" id="KW-0406">Ion transport</keyword>
<feature type="transmembrane region" description="Helical" evidence="10">
    <location>
        <begin position="33"/>
        <end position="55"/>
    </location>
</feature>
<keyword evidence="6 10" id="KW-0407">Ion channel</keyword>
<feature type="binding site" evidence="10">
    <location>
        <position position="75"/>
    </location>
    <ligand>
        <name>Na(+)</name>
        <dbReference type="ChEBI" id="CHEBI:29101"/>
        <note>structural</note>
    </ligand>
</feature>
<protein>
    <recommendedName>
        <fullName evidence="10">Fluoride-specific ion channel FluC</fullName>
    </recommendedName>
</protein>
<organism evidence="11 12">
    <name type="scientific">Cohnella luojiensis</name>
    <dbReference type="NCBI Taxonomy" id="652876"/>
    <lineage>
        <taxon>Bacteria</taxon>
        <taxon>Bacillati</taxon>
        <taxon>Bacillota</taxon>
        <taxon>Bacilli</taxon>
        <taxon>Bacillales</taxon>
        <taxon>Paenibacillaceae</taxon>
        <taxon>Cohnella</taxon>
    </lineage>
</organism>
<evidence type="ECO:0000256" key="4">
    <source>
        <dbReference type="ARBA" id="ARBA00022989"/>
    </source>
</evidence>
<dbReference type="EMBL" id="SOMN01000001">
    <property type="protein sequence ID" value="TFE31795.1"/>
    <property type="molecule type" value="Genomic_DNA"/>
</dbReference>
<keyword evidence="12" id="KW-1185">Reference proteome</keyword>
<feature type="transmembrane region" description="Helical" evidence="10">
    <location>
        <begin position="62"/>
        <end position="83"/>
    </location>
</feature>